<protein>
    <submittedName>
        <fullName evidence="2">Uncharacterized protein</fullName>
    </submittedName>
</protein>
<proteinExistence type="predicted"/>
<feature type="non-terminal residue" evidence="2">
    <location>
        <position position="1"/>
    </location>
</feature>
<gene>
    <name evidence="2" type="ORF">METZ01_LOCUS283142</name>
</gene>
<name>A0A382L026_9ZZZZ</name>
<dbReference type="AlphaFoldDB" id="A0A382L026"/>
<accession>A0A382L026</accession>
<organism evidence="2">
    <name type="scientific">marine metagenome</name>
    <dbReference type="NCBI Taxonomy" id="408172"/>
    <lineage>
        <taxon>unclassified sequences</taxon>
        <taxon>metagenomes</taxon>
        <taxon>ecological metagenomes</taxon>
    </lineage>
</organism>
<dbReference type="EMBL" id="UINC01084025">
    <property type="protein sequence ID" value="SVC30288.1"/>
    <property type="molecule type" value="Genomic_DNA"/>
</dbReference>
<evidence type="ECO:0000256" key="1">
    <source>
        <dbReference type="SAM" id="MobiDB-lite"/>
    </source>
</evidence>
<feature type="region of interest" description="Disordered" evidence="1">
    <location>
        <begin position="1"/>
        <end position="22"/>
    </location>
</feature>
<evidence type="ECO:0000313" key="2">
    <source>
        <dbReference type="EMBL" id="SVC30288.1"/>
    </source>
</evidence>
<reference evidence="2" key="1">
    <citation type="submission" date="2018-05" db="EMBL/GenBank/DDBJ databases">
        <authorList>
            <person name="Lanie J.A."/>
            <person name="Ng W.-L."/>
            <person name="Kazmierczak K.M."/>
            <person name="Andrzejewski T.M."/>
            <person name="Davidsen T.M."/>
            <person name="Wayne K.J."/>
            <person name="Tettelin H."/>
            <person name="Glass J.I."/>
            <person name="Rusch D."/>
            <person name="Podicherti R."/>
            <person name="Tsui H.-C.T."/>
            <person name="Winkler M.E."/>
        </authorList>
    </citation>
    <scope>NUCLEOTIDE SEQUENCE</scope>
</reference>
<sequence>NGKTIKIASAAPSPYGNGKTSCNPILTANDANKNIKYPL</sequence>